<dbReference type="GO" id="GO:0055088">
    <property type="term" value="P:lipid homeostasis"/>
    <property type="evidence" value="ECO:0007669"/>
    <property type="project" value="TreeGrafter"/>
</dbReference>
<dbReference type="GO" id="GO:0016020">
    <property type="term" value="C:membrane"/>
    <property type="evidence" value="ECO:0007669"/>
    <property type="project" value="TreeGrafter"/>
</dbReference>
<sequence length="321" mass="34078">MGLPSDADTDVSDTDAAATVPPPPPSLSLGTCGLKVTHAIGVCQFVFVRYAHELVRIVVTSGGCYPGVCLASGVEPFAWFERDYGPYCLGRWNARALGLFWDDERCLRDLFRRLPPDPALVAARSRLVVAVTPCPFGWNRWLASLVVGVLRALRAVTARVARIFGVVDASDALPPALAALTAPSGAGVRLVDGFASMDELLDAAMCSMHIPPLFRNPTPRMRRCLDGGFGGGSGAPRLDARTVTVQPDAAADVPSDAAASWVDALTLAQLRPQRTLDVARAECAAGFEAARRRDALFVSRGFAPRPGADAAKVANPWAPFL</sequence>
<organism evidence="3">
    <name type="scientific">Aureococcus anophagefferens</name>
    <name type="common">Harmful bloom alga</name>
    <dbReference type="NCBI Taxonomy" id="44056"/>
    <lineage>
        <taxon>Eukaryota</taxon>
        <taxon>Sar</taxon>
        <taxon>Stramenopiles</taxon>
        <taxon>Ochrophyta</taxon>
        <taxon>Pelagophyceae</taxon>
        <taxon>Pelagomonadales</taxon>
        <taxon>Pelagomonadaceae</taxon>
        <taxon>Aureococcus</taxon>
    </lineage>
</organism>
<accession>F0XYR9</accession>
<dbReference type="GeneID" id="20223279"/>
<dbReference type="GO" id="GO:0005737">
    <property type="term" value="C:cytoplasm"/>
    <property type="evidence" value="ECO:0007669"/>
    <property type="project" value="TreeGrafter"/>
</dbReference>
<dbReference type="InterPro" id="IPR016035">
    <property type="entry name" value="Acyl_Trfase/lysoPLipase"/>
</dbReference>
<dbReference type="PANTHER" id="PTHR12406:SF7">
    <property type="entry name" value="PATATIN-LIKE PHOSPHOLIPASE DOMAIN-CONTAINING PROTEIN 4"/>
    <property type="match status" value="1"/>
</dbReference>
<dbReference type="EMBL" id="GL833121">
    <property type="protein sequence ID" value="EGB11810.1"/>
    <property type="molecule type" value="Genomic_DNA"/>
</dbReference>
<dbReference type="Proteomes" id="UP000002729">
    <property type="component" value="Unassembled WGS sequence"/>
</dbReference>
<protein>
    <submittedName>
        <fullName evidence="2">Uncharacterized protein</fullName>
    </submittedName>
</protein>
<dbReference type="SUPFAM" id="SSF52151">
    <property type="entry name" value="FabD/lysophospholipase-like"/>
    <property type="match status" value="1"/>
</dbReference>
<keyword evidence="3" id="KW-1185">Reference proteome</keyword>
<evidence type="ECO:0000256" key="1">
    <source>
        <dbReference type="SAM" id="MobiDB-lite"/>
    </source>
</evidence>
<dbReference type="GO" id="GO:0019433">
    <property type="term" value="P:triglyceride catabolic process"/>
    <property type="evidence" value="ECO:0007669"/>
    <property type="project" value="TreeGrafter"/>
</dbReference>
<dbReference type="PANTHER" id="PTHR12406">
    <property type="entry name" value="CALCIUM-INDEPENDENT PHOSPHOLIPASE A2 IPLA2 -RELATED"/>
    <property type="match status" value="1"/>
</dbReference>
<evidence type="ECO:0000313" key="3">
    <source>
        <dbReference type="Proteomes" id="UP000002729"/>
    </source>
</evidence>
<name>F0XYR9_AURAN</name>
<proteinExistence type="predicted"/>
<dbReference type="GO" id="GO:0005811">
    <property type="term" value="C:lipid droplet"/>
    <property type="evidence" value="ECO:0007669"/>
    <property type="project" value="TreeGrafter"/>
</dbReference>
<dbReference type="GO" id="GO:0004806">
    <property type="term" value="F:triacylglycerol lipase activity"/>
    <property type="evidence" value="ECO:0007669"/>
    <property type="project" value="TreeGrafter"/>
</dbReference>
<dbReference type="InterPro" id="IPR033562">
    <property type="entry name" value="PLPL"/>
</dbReference>
<dbReference type="InParanoid" id="F0XYR9"/>
<dbReference type="RefSeq" id="XP_009032935.1">
    <property type="nucleotide sequence ID" value="XM_009034687.1"/>
</dbReference>
<reference evidence="2 3" key="1">
    <citation type="journal article" date="2011" name="Proc. Natl. Acad. Sci. U.S.A.">
        <title>Niche of harmful alga Aureococcus anophagefferens revealed through ecogenomics.</title>
        <authorList>
            <person name="Gobler C.J."/>
            <person name="Berry D.L."/>
            <person name="Dyhrman S.T."/>
            <person name="Wilhelm S.W."/>
            <person name="Salamov A."/>
            <person name="Lobanov A.V."/>
            <person name="Zhang Y."/>
            <person name="Collier J.L."/>
            <person name="Wurch L.L."/>
            <person name="Kustka A.B."/>
            <person name="Dill B.D."/>
            <person name="Shah M."/>
            <person name="VerBerkmoes N.C."/>
            <person name="Kuo A."/>
            <person name="Terry A."/>
            <person name="Pangilinan J."/>
            <person name="Lindquist E.A."/>
            <person name="Lucas S."/>
            <person name="Paulsen I.T."/>
            <person name="Hattenrath-Lehmann T.K."/>
            <person name="Talmage S.C."/>
            <person name="Walker E.A."/>
            <person name="Koch F."/>
            <person name="Burson A.M."/>
            <person name="Marcoval M.A."/>
            <person name="Tang Y.Z."/>
            <person name="Lecleir G.R."/>
            <person name="Coyne K.J."/>
            <person name="Berg G.M."/>
            <person name="Bertrand E.M."/>
            <person name="Saito M.A."/>
            <person name="Gladyshev V.N."/>
            <person name="Grigoriev I.V."/>
        </authorList>
    </citation>
    <scope>NUCLEOTIDE SEQUENCE [LARGE SCALE GENOMIC DNA]</scope>
    <source>
        <strain evidence="3">CCMP 1984</strain>
    </source>
</reference>
<gene>
    <name evidence="2" type="ORF">AURANDRAFT_61019</name>
</gene>
<feature type="region of interest" description="Disordered" evidence="1">
    <location>
        <begin position="1"/>
        <end position="22"/>
    </location>
</feature>
<evidence type="ECO:0000313" key="2">
    <source>
        <dbReference type="EMBL" id="EGB11810.1"/>
    </source>
</evidence>
<dbReference type="KEGG" id="aaf:AURANDRAFT_61019"/>
<dbReference type="AlphaFoldDB" id="F0XYR9"/>